<protein>
    <submittedName>
        <fullName evidence="2">Uncharacterized protein</fullName>
    </submittedName>
</protein>
<gene>
    <name evidence="2" type="ORF">SAMN04487950_2933</name>
</gene>
<evidence type="ECO:0000313" key="3">
    <source>
        <dbReference type="Proteomes" id="UP000199607"/>
    </source>
</evidence>
<dbReference type="Proteomes" id="UP000199607">
    <property type="component" value="Unassembled WGS sequence"/>
</dbReference>
<name>A0A1I4FYT1_9EURY</name>
<reference evidence="3" key="1">
    <citation type="submission" date="2016-10" db="EMBL/GenBank/DDBJ databases">
        <authorList>
            <person name="Varghese N."/>
            <person name="Submissions S."/>
        </authorList>
    </citation>
    <scope>NUCLEOTIDE SEQUENCE [LARGE SCALE GENOMIC DNA]</scope>
    <source>
        <strain evidence="3">CGMCC 1.7738</strain>
    </source>
</reference>
<feature type="compositionally biased region" description="Acidic residues" evidence="1">
    <location>
        <begin position="16"/>
        <end position="29"/>
    </location>
</feature>
<proteinExistence type="predicted"/>
<dbReference type="RefSeq" id="WP_089870162.1">
    <property type="nucleotide sequence ID" value="NZ_FOTC01000003.1"/>
</dbReference>
<keyword evidence="3" id="KW-1185">Reference proteome</keyword>
<dbReference type="AlphaFoldDB" id="A0A1I4FYT1"/>
<feature type="region of interest" description="Disordered" evidence="1">
    <location>
        <begin position="1"/>
        <end position="30"/>
    </location>
</feature>
<evidence type="ECO:0000256" key="1">
    <source>
        <dbReference type="SAM" id="MobiDB-lite"/>
    </source>
</evidence>
<feature type="region of interest" description="Disordered" evidence="1">
    <location>
        <begin position="59"/>
        <end position="78"/>
    </location>
</feature>
<dbReference type="EMBL" id="FOTC01000003">
    <property type="protein sequence ID" value="SFL23015.1"/>
    <property type="molecule type" value="Genomic_DNA"/>
</dbReference>
<sequence>MSNLKQTGTSGIERQSDDDDPEPPQDEDSCYICYRERTDGEPCQRRINAPWVACYDHFGEQPLVQDRNQTSEEEDRGE</sequence>
<evidence type="ECO:0000313" key="2">
    <source>
        <dbReference type="EMBL" id="SFL23015.1"/>
    </source>
</evidence>
<accession>A0A1I4FYT1</accession>
<organism evidence="2 3">
    <name type="scientific">Halogranum rubrum</name>
    <dbReference type="NCBI Taxonomy" id="553466"/>
    <lineage>
        <taxon>Archaea</taxon>
        <taxon>Methanobacteriati</taxon>
        <taxon>Methanobacteriota</taxon>
        <taxon>Stenosarchaea group</taxon>
        <taxon>Halobacteria</taxon>
        <taxon>Halobacteriales</taxon>
        <taxon>Haloferacaceae</taxon>
    </lineage>
</organism>
<feature type="compositionally biased region" description="Polar residues" evidence="1">
    <location>
        <begin position="1"/>
        <end position="13"/>
    </location>
</feature>